<dbReference type="Proteomes" id="UP000001753">
    <property type="component" value="Chromosome"/>
</dbReference>
<dbReference type="EMBL" id="ACMP01000067">
    <property type="protein sequence ID" value="EEL70891.1"/>
    <property type="molecule type" value="Genomic_DNA"/>
</dbReference>
<dbReference type="InterPro" id="IPR019890">
    <property type="entry name" value="Bacteriocin/sonorensin"/>
</dbReference>
<sequence>MKMNNFQQELQALSLNGYQSGNVVYWDQQNQYPYYYIEGDARRCGGCGGRCGGCGGRCGGCGGGRCGGFRCFGCFGCFSCGGCGGCGGCSNCFNGFNGTADTTGTIVTFG</sequence>
<dbReference type="HOGENOM" id="CLU_151746_0_0_9"/>
<protein>
    <recommendedName>
        <fullName evidence="2">Heterocycloanthracin/sonorensin family bacteriocin</fullName>
    </recommendedName>
</protein>
<dbReference type="NCBIfam" id="TIGR03601">
    <property type="entry name" value="B_an_ocin"/>
    <property type="match status" value="1"/>
</dbReference>
<comment type="caution">
    <text evidence="1">The sequence shown here is derived from an EMBL/GenBank/DDBJ whole genome shotgun (WGS) entry which is preliminary data.</text>
</comment>
<organism evidence="1">
    <name type="scientific">Bacillus mycoides</name>
    <dbReference type="NCBI Taxonomy" id="1405"/>
    <lineage>
        <taxon>Bacteria</taxon>
        <taxon>Bacillati</taxon>
        <taxon>Bacillota</taxon>
        <taxon>Bacilli</taxon>
        <taxon>Bacillales</taxon>
        <taxon>Bacillaceae</taxon>
        <taxon>Bacillus</taxon>
        <taxon>Bacillus cereus group</taxon>
    </lineage>
</organism>
<accession>C2XTZ8</accession>
<dbReference type="AlphaFoldDB" id="C2XTZ8"/>
<evidence type="ECO:0008006" key="2">
    <source>
        <dbReference type="Google" id="ProtNLM"/>
    </source>
</evidence>
<name>C2XTZ8_BACMY</name>
<evidence type="ECO:0000313" key="1">
    <source>
        <dbReference type="EMBL" id="EEL70891.1"/>
    </source>
</evidence>
<gene>
    <name evidence="1" type="ORF">bcere0026_21690</name>
</gene>
<reference evidence="1" key="1">
    <citation type="journal article" date="2012" name="Genome Res.">
        <title>Genomic characterization of the Bacillus cereus sensu lato species: Backdrop to the evolution of Bacillus anthracis.</title>
        <authorList>
            <person name="Zwick M.E."/>
            <person name="Joseph S.J."/>
            <person name="Didelot X."/>
            <person name="Chen P.E."/>
            <person name="Bishop-Lilly K.A."/>
            <person name="Stewart A.C."/>
            <person name="Willner K."/>
            <person name="Nolan N."/>
            <person name="Lentz S."/>
            <person name="Thomason M.K."/>
            <person name="Sozhamannan S."/>
            <person name="Mateczun A.J."/>
            <person name="Du L."/>
            <person name="Read T.D."/>
        </authorList>
    </citation>
    <scope>NUCLEOTIDE SEQUENCE [LARGE SCALE GENOMIC DNA]</scope>
    <source>
        <strain evidence="1">AH603</strain>
    </source>
</reference>
<proteinExistence type="predicted"/>